<name>A0A2M8WRU7_9MICO</name>
<gene>
    <name evidence="2" type="ORF">CLV34_1135</name>
</gene>
<keyword evidence="1" id="KW-1133">Transmembrane helix</keyword>
<protein>
    <submittedName>
        <fullName evidence="2">Uncharacterized protein</fullName>
    </submittedName>
</protein>
<sequence length="197" mass="19716">MTLWLRVRHGRSLLLVLLGAAVCAATLRDAVVHVPPVLGGGSSPVSVSLLLPLVFAVWLAAALGAAGRVQERAAVRRLPAYDVALWCGATLAVALVLVTLGLCLGGDVGSTARVTRDVVLLGALVAALVPWTGPAGASAVTVAVVLLASSYGVGADGARYVRAFEQPASSVPAGGATAVVVLMALVGVGVRAVPFRA</sequence>
<evidence type="ECO:0000256" key="1">
    <source>
        <dbReference type="SAM" id="Phobius"/>
    </source>
</evidence>
<feature type="transmembrane region" description="Helical" evidence="1">
    <location>
        <begin position="44"/>
        <end position="66"/>
    </location>
</feature>
<dbReference type="RefSeq" id="WP_100349319.1">
    <property type="nucleotide sequence ID" value="NZ_PGTZ01000007.1"/>
</dbReference>
<keyword evidence="1" id="KW-0812">Transmembrane</keyword>
<comment type="caution">
    <text evidence="2">The sequence shown here is derived from an EMBL/GenBank/DDBJ whole genome shotgun (WGS) entry which is preliminary data.</text>
</comment>
<feature type="transmembrane region" description="Helical" evidence="1">
    <location>
        <begin position="78"/>
        <end position="98"/>
    </location>
</feature>
<proteinExistence type="predicted"/>
<feature type="transmembrane region" description="Helical" evidence="1">
    <location>
        <begin position="118"/>
        <end position="148"/>
    </location>
</feature>
<evidence type="ECO:0000313" key="3">
    <source>
        <dbReference type="Proteomes" id="UP000231586"/>
    </source>
</evidence>
<feature type="transmembrane region" description="Helical" evidence="1">
    <location>
        <begin position="169"/>
        <end position="190"/>
    </location>
</feature>
<dbReference type="AlphaFoldDB" id="A0A2M8WRU7"/>
<evidence type="ECO:0000313" key="2">
    <source>
        <dbReference type="EMBL" id="PJI93661.1"/>
    </source>
</evidence>
<reference evidence="2 3" key="1">
    <citation type="submission" date="2017-11" db="EMBL/GenBank/DDBJ databases">
        <title>Genomic Encyclopedia of Archaeal and Bacterial Type Strains, Phase II (KMG-II): From Individual Species to Whole Genera.</title>
        <authorList>
            <person name="Goeker M."/>
        </authorList>
    </citation>
    <scope>NUCLEOTIDE SEQUENCE [LARGE SCALE GENOMIC DNA]</scope>
    <source>
        <strain evidence="2 3">DSM 22413</strain>
    </source>
</reference>
<keyword evidence="3" id="KW-1185">Reference proteome</keyword>
<keyword evidence="1" id="KW-0472">Membrane</keyword>
<dbReference type="EMBL" id="PGTZ01000007">
    <property type="protein sequence ID" value="PJI93661.1"/>
    <property type="molecule type" value="Genomic_DNA"/>
</dbReference>
<organism evidence="2 3">
    <name type="scientific">Luteimicrobium subarcticum</name>
    <dbReference type="NCBI Taxonomy" id="620910"/>
    <lineage>
        <taxon>Bacteria</taxon>
        <taxon>Bacillati</taxon>
        <taxon>Actinomycetota</taxon>
        <taxon>Actinomycetes</taxon>
        <taxon>Micrococcales</taxon>
        <taxon>Luteimicrobium</taxon>
    </lineage>
</organism>
<dbReference type="Proteomes" id="UP000231586">
    <property type="component" value="Unassembled WGS sequence"/>
</dbReference>
<accession>A0A2M8WRU7</accession>